<sequence>FTELEVFGSCLKLLKLGLLNLCLIGRSLLIMKGMCLVLQGPSP</sequence>
<accession>A0A1A8FB42</accession>
<feature type="non-terminal residue" evidence="1">
    <location>
        <position position="43"/>
    </location>
</feature>
<reference evidence="1" key="1">
    <citation type="submission" date="2016-05" db="EMBL/GenBank/DDBJ databases">
        <authorList>
            <person name="Lavstsen T."/>
            <person name="Jespersen J.S."/>
        </authorList>
    </citation>
    <scope>NUCLEOTIDE SEQUENCE</scope>
    <source>
        <tissue evidence="1">Brain</tissue>
    </source>
</reference>
<feature type="non-terminal residue" evidence="1">
    <location>
        <position position="1"/>
    </location>
</feature>
<dbReference type="AlphaFoldDB" id="A0A1A8FB42"/>
<dbReference type="EMBL" id="HAEB01009494">
    <property type="protein sequence ID" value="SBQ56021.1"/>
    <property type="molecule type" value="Transcribed_RNA"/>
</dbReference>
<gene>
    <name evidence="1" type="primary">M91_05994</name>
</gene>
<reference evidence="1" key="2">
    <citation type="submission" date="2016-06" db="EMBL/GenBank/DDBJ databases">
        <title>The genome of a short-lived fish provides insights into sex chromosome evolution and the genetic control of aging.</title>
        <authorList>
            <person name="Reichwald K."/>
            <person name="Felder M."/>
            <person name="Petzold A."/>
            <person name="Koch P."/>
            <person name="Groth M."/>
            <person name="Platzer M."/>
        </authorList>
    </citation>
    <scope>NUCLEOTIDE SEQUENCE</scope>
    <source>
        <tissue evidence="1">Brain</tissue>
    </source>
</reference>
<organism evidence="1">
    <name type="scientific">Nothobranchius korthausae</name>
    <dbReference type="NCBI Taxonomy" id="1143690"/>
    <lineage>
        <taxon>Eukaryota</taxon>
        <taxon>Metazoa</taxon>
        <taxon>Chordata</taxon>
        <taxon>Craniata</taxon>
        <taxon>Vertebrata</taxon>
        <taxon>Euteleostomi</taxon>
        <taxon>Actinopterygii</taxon>
        <taxon>Neopterygii</taxon>
        <taxon>Teleostei</taxon>
        <taxon>Neoteleostei</taxon>
        <taxon>Acanthomorphata</taxon>
        <taxon>Ovalentaria</taxon>
        <taxon>Atherinomorphae</taxon>
        <taxon>Cyprinodontiformes</taxon>
        <taxon>Nothobranchiidae</taxon>
        <taxon>Nothobranchius</taxon>
    </lineage>
</organism>
<proteinExistence type="predicted"/>
<name>A0A1A8FB42_9TELE</name>
<evidence type="ECO:0000313" key="1">
    <source>
        <dbReference type="EMBL" id="SBQ56021.1"/>
    </source>
</evidence>
<protein>
    <submittedName>
        <fullName evidence="1">Uncharacterized protein</fullName>
    </submittedName>
</protein>